<gene>
    <name evidence="1" type="ORF">BDP55DRAFT_724973</name>
</gene>
<comment type="caution">
    <text evidence="1">The sequence shown here is derived from an EMBL/GenBank/DDBJ whole genome shotgun (WGS) entry which is preliminary data.</text>
</comment>
<dbReference type="CDD" id="cd00590">
    <property type="entry name" value="RRM_SF"/>
    <property type="match status" value="1"/>
</dbReference>
<evidence type="ECO:0008006" key="3">
    <source>
        <dbReference type="Google" id="ProtNLM"/>
    </source>
</evidence>
<sequence length="145" mass="16382">MKRRIPDQLMRSSDSLALRWVLKPDVKDIEKLPSPKTVLQRTLESIDTLTRPLKVMGDRDGKSKAQAQFANEADAEAAVKKLDSTMLKAAGVKIVWASGCYTVVFKIPAHWRKDIERHYIDAFQQMVKDCNVGYLGSDPHSVTLR</sequence>
<dbReference type="Proteomes" id="UP001224890">
    <property type="component" value="Unassembled WGS sequence"/>
</dbReference>
<dbReference type="EMBL" id="JAHMHR010000006">
    <property type="protein sequence ID" value="KAK1690427.1"/>
    <property type="molecule type" value="Genomic_DNA"/>
</dbReference>
<protein>
    <recommendedName>
        <fullName evidence="3">RRM domain-containing protein</fullName>
    </recommendedName>
</protein>
<evidence type="ECO:0000313" key="1">
    <source>
        <dbReference type="EMBL" id="KAK1690427.1"/>
    </source>
</evidence>
<dbReference type="InterPro" id="IPR035979">
    <property type="entry name" value="RBD_domain_sf"/>
</dbReference>
<organism evidence="1 2">
    <name type="scientific">Colletotrichum godetiae</name>
    <dbReference type="NCBI Taxonomy" id="1209918"/>
    <lineage>
        <taxon>Eukaryota</taxon>
        <taxon>Fungi</taxon>
        <taxon>Dikarya</taxon>
        <taxon>Ascomycota</taxon>
        <taxon>Pezizomycotina</taxon>
        <taxon>Sordariomycetes</taxon>
        <taxon>Hypocreomycetidae</taxon>
        <taxon>Glomerellales</taxon>
        <taxon>Glomerellaceae</taxon>
        <taxon>Colletotrichum</taxon>
        <taxon>Colletotrichum acutatum species complex</taxon>
    </lineage>
</organism>
<dbReference type="GO" id="GO:0003676">
    <property type="term" value="F:nucleic acid binding"/>
    <property type="evidence" value="ECO:0007669"/>
    <property type="project" value="InterPro"/>
</dbReference>
<accession>A0AAJ0AU63</accession>
<reference evidence="1" key="1">
    <citation type="submission" date="2021-06" db="EMBL/GenBank/DDBJ databases">
        <title>Comparative genomics, transcriptomics and evolutionary studies reveal genomic signatures of adaptation to plant cell wall in hemibiotrophic fungi.</title>
        <authorList>
            <consortium name="DOE Joint Genome Institute"/>
            <person name="Baroncelli R."/>
            <person name="Diaz J.F."/>
            <person name="Benocci T."/>
            <person name="Peng M."/>
            <person name="Battaglia E."/>
            <person name="Haridas S."/>
            <person name="Andreopoulos W."/>
            <person name="Labutti K."/>
            <person name="Pangilinan J."/>
            <person name="Floch G.L."/>
            <person name="Makela M.R."/>
            <person name="Henrissat B."/>
            <person name="Grigoriev I.V."/>
            <person name="Crouch J.A."/>
            <person name="De Vries R.P."/>
            <person name="Sukno S.A."/>
            <person name="Thon M.R."/>
        </authorList>
    </citation>
    <scope>NUCLEOTIDE SEQUENCE</scope>
    <source>
        <strain evidence="1">CBS 193.32</strain>
    </source>
</reference>
<dbReference type="SUPFAM" id="SSF54928">
    <property type="entry name" value="RNA-binding domain, RBD"/>
    <property type="match status" value="1"/>
</dbReference>
<name>A0AAJ0AU63_9PEZI</name>
<evidence type="ECO:0000313" key="2">
    <source>
        <dbReference type="Proteomes" id="UP001224890"/>
    </source>
</evidence>
<proteinExistence type="predicted"/>
<keyword evidence="2" id="KW-1185">Reference proteome</keyword>
<dbReference type="RefSeq" id="XP_060434122.1">
    <property type="nucleotide sequence ID" value="XM_060578961.1"/>
</dbReference>
<dbReference type="AlphaFoldDB" id="A0AAJ0AU63"/>
<dbReference type="GeneID" id="85463487"/>